<dbReference type="InterPro" id="IPR050742">
    <property type="entry name" value="Helicase_Restrict-Modif_Enz"/>
</dbReference>
<evidence type="ECO:0000313" key="2">
    <source>
        <dbReference type="EMBL" id="RRR73152.1"/>
    </source>
</evidence>
<dbReference type="GO" id="GO:0004386">
    <property type="term" value="F:helicase activity"/>
    <property type="evidence" value="ECO:0007669"/>
    <property type="project" value="UniProtKB-KW"/>
</dbReference>
<gene>
    <name evidence="2" type="ORF">EI684_09220</name>
</gene>
<dbReference type="Pfam" id="PF08463">
    <property type="entry name" value="EcoEI_R_C"/>
    <property type="match status" value="1"/>
</dbReference>
<keyword evidence="2" id="KW-0067">ATP-binding</keyword>
<dbReference type="InterPro" id="IPR014001">
    <property type="entry name" value="Helicase_ATP-bd"/>
</dbReference>
<dbReference type="CDD" id="cd18799">
    <property type="entry name" value="SF2_C_EcoAI-like"/>
    <property type="match status" value="1"/>
</dbReference>
<name>A0A426U1E1_9CHLR</name>
<dbReference type="Pfam" id="PF04851">
    <property type="entry name" value="ResIII"/>
    <property type="match status" value="1"/>
</dbReference>
<reference evidence="2 3" key="1">
    <citation type="submission" date="2018-12" db="EMBL/GenBank/DDBJ databases">
        <title>Genome Sequence of Candidatus Viridilinea halotolerans isolated from saline sulfide-rich spring.</title>
        <authorList>
            <person name="Grouzdev D.S."/>
            <person name="Burganskaya E.I."/>
            <person name="Krutkina M.S."/>
            <person name="Sukhacheva M.V."/>
            <person name="Gorlenko V.M."/>
        </authorList>
    </citation>
    <scope>NUCLEOTIDE SEQUENCE [LARGE SCALE GENOMIC DNA]</scope>
    <source>
        <strain evidence="2">Chok-6</strain>
    </source>
</reference>
<dbReference type="CDD" id="cd18032">
    <property type="entry name" value="DEXHc_RE_I_III_res"/>
    <property type="match status" value="1"/>
</dbReference>
<sequence>MQSKLTEAETRRNLIVRQLARAGWSEKLGNLVRELPIRGSSKGIRESEEPYLSGDEFADYALLGRDGKPLAIIEAKRTNRNVLAGQRQAEDYAHHAQTLYGVEPFIFLANGETIWFCDREPFPFRSIQGFLTPEDLARRAFLRQYAVPYLRLIEPNTNIVSYPFQIEAIRRVTEALAGGQRSFLLVMATGTGKTRTAVALVDLLLRAKWVQRVLFLADRRELVRQALGDFKTYLPREPLARIEGGNVDHQATVHVTTYPSMMQVYQKLSPGYYDLIIADESHRSIYNYYRSVIDHFDALQLGLTATPTDYIDHNTFELFGCPDGLPTFYYPYEEAVREDYLVGYKVFEAQTSFQIQGIKAGQLPEELQRQVEAQGIDLSEIDFEGSDLDRRVTNTGTTDAIVREFMARCRKDASGTLPAKSIIFAMSHRHARELWESFRRYDPGIHRRGLVEVIDSQVECADRLLDDFKRKDMPRVAISVDMLDTGVDIPAVQNLVFAKPVFSQVKFWQMIGRGTRRWNNPLTNEPKRDFLIIDLWNNFAYFNLNPAGEVASASEALPTRLFRLRLEKLLLLRAHSDVTATKATVAQLQALLAQLPAENLNVRPHVVLLHELAEPTAWEDLETERLQHLQTAIAPLLRLLPDVVLQVMTFEAKTERLAVAFLRGEQAQIEQQRTQIIEDIRLLPTELREVHAEAQNLRWMTSNAFWRQLSSERISQLQQVCAPLMRFRRQQRREFIRLNLPDQIASRRWIVYGPGGEGAFAENYRAQVEAHIRALAESNLALQRLRRGEQMNDNDLTALTTVFDQADLFITEQKLREVYERPEAALVDLLRHVLGVQPLPGREEHIKAAFDAFVAAHPGLTATQITFLRTLRTAALRRAQITPADFARPPFSQIGVAEKLFASEKLAELLALTNSLAA</sequence>
<dbReference type="Gene3D" id="3.90.1570.30">
    <property type="match status" value="1"/>
</dbReference>
<dbReference type="Gene3D" id="3.40.50.300">
    <property type="entry name" value="P-loop containing nucleotide triphosphate hydrolases"/>
    <property type="match status" value="2"/>
</dbReference>
<evidence type="ECO:0000259" key="1">
    <source>
        <dbReference type="PROSITE" id="PS51192"/>
    </source>
</evidence>
<organism evidence="2 3">
    <name type="scientific">Candidatus Viridilinea halotolerans</name>
    <dbReference type="NCBI Taxonomy" id="2491704"/>
    <lineage>
        <taxon>Bacteria</taxon>
        <taxon>Bacillati</taxon>
        <taxon>Chloroflexota</taxon>
        <taxon>Chloroflexia</taxon>
        <taxon>Chloroflexales</taxon>
        <taxon>Chloroflexineae</taxon>
        <taxon>Oscillochloridaceae</taxon>
        <taxon>Candidatus Viridilinea</taxon>
    </lineage>
</organism>
<dbReference type="InterPro" id="IPR007409">
    <property type="entry name" value="Restrct_endonuc_type1_HsdR_N"/>
</dbReference>
<dbReference type="GO" id="GO:0009307">
    <property type="term" value="P:DNA restriction-modification system"/>
    <property type="evidence" value="ECO:0007669"/>
    <property type="project" value="UniProtKB-KW"/>
</dbReference>
<dbReference type="InterPro" id="IPR013670">
    <property type="entry name" value="EcoEI_R_C_dom"/>
</dbReference>
<keyword evidence="2" id="KW-0347">Helicase</keyword>
<dbReference type="InterPro" id="IPR027417">
    <property type="entry name" value="P-loop_NTPase"/>
</dbReference>
<evidence type="ECO:0000313" key="3">
    <source>
        <dbReference type="Proteomes" id="UP000280307"/>
    </source>
</evidence>
<dbReference type="InterPro" id="IPR001650">
    <property type="entry name" value="Helicase_C-like"/>
</dbReference>
<dbReference type="GO" id="GO:0003677">
    <property type="term" value="F:DNA binding"/>
    <property type="evidence" value="ECO:0007669"/>
    <property type="project" value="UniProtKB-KW"/>
</dbReference>
<accession>A0A426U1E1</accession>
<dbReference type="SUPFAM" id="SSF52540">
    <property type="entry name" value="P-loop containing nucleoside triphosphate hydrolases"/>
    <property type="match status" value="2"/>
</dbReference>
<proteinExistence type="predicted"/>
<dbReference type="GO" id="GO:0009035">
    <property type="term" value="F:type I site-specific deoxyribonuclease activity"/>
    <property type="evidence" value="ECO:0007669"/>
    <property type="project" value="UniProtKB-EC"/>
</dbReference>
<keyword evidence="2" id="KW-0378">Hydrolase</keyword>
<keyword evidence="2" id="KW-0547">Nucleotide-binding</keyword>
<dbReference type="Pfam" id="PF00271">
    <property type="entry name" value="Helicase_C"/>
    <property type="match status" value="1"/>
</dbReference>
<dbReference type="Pfam" id="PF04313">
    <property type="entry name" value="HSDR_N"/>
    <property type="match status" value="1"/>
</dbReference>
<dbReference type="InterPro" id="IPR006935">
    <property type="entry name" value="Helicase/UvrB_N"/>
</dbReference>
<dbReference type="PANTHER" id="PTHR47396">
    <property type="entry name" value="TYPE I RESTRICTION ENZYME ECOKI R PROTEIN"/>
    <property type="match status" value="1"/>
</dbReference>
<comment type="caution">
    <text evidence="2">The sequence shown here is derived from an EMBL/GenBank/DDBJ whole genome shotgun (WGS) entry which is preliminary data.</text>
</comment>
<dbReference type="PANTHER" id="PTHR47396:SF1">
    <property type="entry name" value="ATP-DEPENDENT HELICASE IRC3-RELATED"/>
    <property type="match status" value="1"/>
</dbReference>
<feature type="domain" description="Helicase ATP-binding" evidence="1">
    <location>
        <begin position="174"/>
        <end position="325"/>
    </location>
</feature>
<dbReference type="GO" id="GO:0005829">
    <property type="term" value="C:cytosol"/>
    <property type="evidence" value="ECO:0007669"/>
    <property type="project" value="TreeGrafter"/>
</dbReference>
<dbReference type="Proteomes" id="UP000280307">
    <property type="component" value="Unassembled WGS sequence"/>
</dbReference>
<dbReference type="PROSITE" id="PS51192">
    <property type="entry name" value="HELICASE_ATP_BIND_1"/>
    <property type="match status" value="1"/>
</dbReference>
<protein>
    <submittedName>
        <fullName evidence="2">DEAD/DEAH box helicase</fullName>
    </submittedName>
</protein>
<dbReference type="AlphaFoldDB" id="A0A426U1E1"/>
<dbReference type="EMBL" id="RSAS01000354">
    <property type="protein sequence ID" value="RRR73152.1"/>
    <property type="molecule type" value="Genomic_DNA"/>
</dbReference>
<dbReference type="GO" id="GO:0005524">
    <property type="term" value="F:ATP binding"/>
    <property type="evidence" value="ECO:0007669"/>
    <property type="project" value="UniProtKB-KW"/>
</dbReference>
<dbReference type="SMART" id="SM00487">
    <property type="entry name" value="DEXDc"/>
    <property type="match status" value="1"/>
</dbReference>